<feature type="domain" description="AttH" evidence="2">
    <location>
        <begin position="78"/>
        <end position="247"/>
    </location>
</feature>
<dbReference type="EMBL" id="LN554846">
    <property type="protein sequence ID" value="CED70958.1"/>
    <property type="molecule type" value="Genomic_DNA"/>
</dbReference>
<dbReference type="Proteomes" id="UP000032427">
    <property type="component" value="Chromosome 1"/>
</dbReference>
<accession>A0A090INR1</accession>
<feature type="transmembrane region" description="Helical" evidence="1">
    <location>
        <begin position="12"/>
        <end position="30"/>
    </location>
</feature>
<keyword evidence="4" id="KW-1185">Reference proteome</keyword>
<dbReference type="AlphaFoldDB" id="A0A090INR1"/>
<dbReference type="KEGG" id="awd:AWOD_I_0865"/>
<evidence type="ECO:0000313" key="3">
    <source>
        <dbReference type="EMBL" id="CED70958.1"/>
    </source>
</evidence>
<reference evidence="4" key="1">
    <citation type="submission" date="2014-09" db="EMBL/GenBank/DDBJ databases">
        <authorList>
            <person name="Hjerde E."/>
        </authorList>
    </citation>
    <scope>NUCLEOTIDE SEQUENCE [LARGE SCALE GENOMIC DNA]</scope>
    <source>
        <strain evidence="4">06/09/139</strain>
    </source>
</reference>
<dbReference type="InterPro" id="IPR023374">
    <property type="entry name" value="AttH-like_dom_sf"/>
</dbReference>
<dbReference type="HOGENOM" id="CLU_040626_0_0_6"/>
<gene>
    <name evidence="3" type="ORF">AWOD_I_0865</name>
</gene>
<keyword evidence="1" id="KW-0812">Transmembrane</keyword>
<dbReference type="GeneID" id="28540434"/>
<proteinExistence type="predicted"/>
<organism evidence="3 4">
    <name type="scientific">Aliivibrio wodanis</name>
    <dbReference type="NCBI Taxonomy" id="80852"/>
    <lineage>
        <taxon>Bacteria</taxon>
        <taxon>Pseudomonadati</taxon>
        <taxon>Pseudomonadota</taxon>
        <taxon>Gammaproteobacteria</taxon>
        <taxon>Vibrionales</taxon>
        <taxon>Vibrionaceae</taxon>
        <taxon>Aliivibrio</taxon>
    </lineage>
</organism>
<evidence type="ECO:0000259" key="2">
    <source>
        <dbReference type="Pfam" id="PF07143"/>
    </source>
</evidence>
<dbReference type="PANTHER" id="PTHR38591">
    <property type="entry name" value="HYDROLASE"/>
    <property type="match status" value="1"/>
</dbReference>
<protein>
    <submittedName>
        <fullName evidence="3">Membrane protein</fullName>
    </submittedName>
</protein>
<dbReference type="SUPFAM" id="SSF159245">
    <property type="entry name" value="AttH-like"/>
    <property type="match status" value="1"/>
</dbReference>
<dbReference type="Pfam" id="PF17186">
    <property type="entry name" value="Lipocalin_9"/>
    <property type="match status" value="1"/>
</dbReference>
<keyword evidence="1" id="KW-1133">Transmembrane helix</keyword>
<sequence>MQENNENAYNLKVSLIIVVCALMFSVAYYFNWRKVDSEGSNEINSIFSQSDGVYFDPVLPNSPLRFPKDFSEHSGFQHEKWVMTVNALNQAGEEIAIQWTIFRISNDDRETKGWLDPRLYVAKVVVTTKDGKWVEERLARGGIGQAGVSAKPYRMWVDDWQWRSLGSSPFPGLLSIISDEFSLKLSINSNSPVIPLGEDGYSRKHDLIPVASYEYIFPFLSVRGNVTLNNQIYTISGQAILEHEWASGFLDEHQQGWDWFIINIDQNSKLLVAQYRHKNQTPYRYGVLLYKNGEYKPLSEDDFSLQTLPARKLKNGRRLPLQWIINLPSYNINLTTQVVRNEQWLDTLIPYWQGPITTTGSHQVTGFMQLTGY</sequence>
<evidence type="ECO:0000313" key="4">
    <source>
        <dbReference type="Proteomes" id="UP000032427"/>
    </source>
</evidence>
<evidence type="ECO:0000256" key="1">
    <source>
        <dbReference type="SAM" id="Phobius"/>
    </source>
</evidence>
<dbReference type="Gene3D" id="2.40.370.10">
    <property type="entry name" value="AttH-like domain"/>
    <property type="match status" value="2"/>
</dbReference>
<dbReference type="PANTHER" id="PTHR38591:SF1">
    <property type="entry name" value="BLL1000 PROTEIN"/>
    <property type="match status" value="1"/>
</dbReference>
<dbReference type="Pfam" id="PF07143">
    <property type="entry name" value="CrtC"/>
    <property type="match status" value="1"/>
</dbReference>
<keyword evidence="1" id="KW-0472">Membrane</keyword>
<dbReference type="PATRIC" id="fig|80852.17.peg.878"/>
<dbReference type="InterPro" id="IPR010791">
    <property type="entry name" value="AttH_dom"/>
</dbReference>
<dbReference type="STRING" id="80852.AWOD_I_0865"/>
<dbReference type="OrthoDB" id="9770826at2"/>
<name>A0A090INR1_9GAMM</name>